<accession>A0A6J7H3E7</accession>
<gene>
    <name evidence="6" type="ORF">UFOPK3494_01729</name>
</gene>
<feature type="transmembrane region" description="Helical" evidence="5">
    <location>
        <begin position="340"/>
        <end position="362"/>
    </location>
</feature>
<dbReference type="PANTHER" id="PTHR43427">
    <property type="entry name" value="CHLORIDE CHANNEL PROTEIN CLC-E"/>
    <property type="match status" value="1"/>
</dbReference>
<sequence>MFSDKTRVATHLLVITIAATIVGAASGVGSWALFEALDRATELRLDHGWLVWLLPVAAFILGATYHYVGGPANRGTSLVVEQSLPPVDPSAPDHTPKIPYRMAPMIFGATFIAQLTGASVGREGAALQISGSITSLLAKPFRLKPSDMRLMLIAAMAGAFGGAFGVPLAGAIFGLEVQQTGRLRYEGLAPAIAASVTADFIVEALGRHTPITEIAVNIDWSIALRLVVVGIAAGLAARVFIEVLHGVKKAMRDLISWVPGRPIIGAIATLALMLIFGRDYLGLSLPLINDALGGSVASWWDPVLKILFTAIALGCTIPGGEVTPLFVIGATLGSALSGPLHLSPTLATAACLAAVFGAAANVPIACAVLAIELFGAGMAVPAGIVCIVAYAISPKHGIYEGQRHGATKDLRATAVQPHHS</sequence>
<dbReference type="GO" id="GO:0016020">
    <property type="term" value="C:membrane"/>
    <property type="evidence" value="ECO:0007669"/>
    <property type="project" value="UniProtKB-SubCell"/>
</dbReference>
<proteinExistence type="predicted"/>
<evidence type="ECO:0000256" key="5">
    <source>
        <dbReference type="SAM" id="Phobius"/>
    </source>
</evidence>
<keyword evidence="2 5" id="KW-0812">Transmembrane</keyword>
<dbReference type="GO" id="GO:0015108">
    <property type="term" value="F:chloride transmembrane transporter activity"/>
    <property type="evidence" value="ECO:0007669"/>
    <property type="project" value="InterPro"/>
</dbReference>
<name>A0A6J7H3E7_9ZZZZ</name>
<protein>
    <submittedName>
        <fullName evidence="6">Unannotated protein</fullName>
    </submittedName>
</protein>
<evidence type="ECO:0000256" key="3">
    <source>
        <dbReference type="ARBA" id="ARBA00022989"/>
    </source>
</evidence>
<dbReference type="InterPro" id="IPR014743">
    <property type="entry name" value="Cl-channel_core"/>
</dbReference>
<feature type="transmembrane region" description="Helical" evidence="5">
    <location>
        <begin position="12"/>
        <end position="34"/>
    </location>
</feature>
<feature type="transmembrane region" description="Helical" evidence="5">
    <location>
        <begin position="368"/>
        <end position="393"/>
    </location>
</feature>
<dbReference type="Pfam" id="PF00654">
    <property type="entry name" value="Voltage_CLC"/>
    <property type="match status" value="1"/>
</dbReference>
<organism evidence="6">
    <name type="scientific">freshwater metagenome</name>
    <dbReference type="NCBI Taxonomy" id="449393"/>
    <lineage>
        <taxon>unclassified sequences</taxon>
        <taxon>metagenomes</taxon>
        <taxon>ecological metagenomes</taxon>
    </lineage>
</organism>
<dbReference type="SUPFAM" id="SSF81340">
    <property type="entry name" value="Clc chloride channel"/>
    <property type="match status" value="1"/>
</dbReference>
<evidence type="ECO:0000256" key="2">
    <source>
        <dbReference type="ARBA" id="ARBA00022692"/>
    </source>
</evidence>
<dbReference type="Gene3D" id="1.10.3080.10">
    <property type="entry name" value="Clc chloride channel"/>
    <property type="match status" value="1"/>
</dbReference>
<reference evidence="6" key="1">
    <citation type="submission" date="2020-05" db="EMBL/GenBank/DDBJ databases">
        <authorList>
            <person name="Chiriac C."/>
            <person name="Salcher M."/>
            <person name="Ghai R."/>
            <person name="Kavagutti S V."/>
        </authorList>
    </citation>
    <scope>NUCLEOTIDE SEQUENCE</scope>
</reference>
<keyword evidence="4 5" id="KW-0472">Membrane</keyword>
<evidence type="ECO:0000256" key="1">
    <source>
        <dbReference type="ARBA" id="ARBA00004141"/>
    </source>
</evidence>
<dbReference type="InterPro" id="IPR050368">
    <property type="entry name" value="ClC-type_chloride_channel"/>
</dbReference>
<feature type="transmembrane region" description="Helical" evidence="5">
    <location>
        <begin position="262"/>
        <end position="283"/>
    </location>
</feature>
<feature type="transmembrane region" description="Helical" evidence="5">
    <location>
        <begin position="303"/>
        <end position="328"/>
    </location>
</feature>
<keyword evidence="3 5" id="KW-1133">Transmembrane helix</keyword>
<dbReference type="EMBL" id="CAFBMF010000173">
    <property type="protein sequence ID" value="CAB4914362.1"/>
    <property type="molecule type" value="Genomic_DNA"/>
</dbReference>
<comment type="subcellular location">
    <subcellularLocation>
        <location evidence="1">Membrane</location>
        <topology evidence="1">Multi-pass membrane protein</topology>
    </subcellularLocation>
</comment>
<feature type="transmembrane region" description="Helical" evidence="5">
    <location>
        <begin position="150"/>
        <end position="175"/>
    </location>
</feature>
<dbReference type="AlphaFoldDB" id="A0A6J7H3E7"/>
<dbReference type="InterPro" id="IPR001807">
    <property type="entry name" value="ClC"/>
</dbReference>
<evidence type="ECO:0000256" key="4">
    <source>
        <dbReference type="ARBA" id="ARBA00023136"/>
    </source>
</evidence>
<dbReference type="PANTHER" id="PTHR43427:SF12">
    <property type="entry name" value="CHLORIDE TRANSPORTER"/>
    <property type="match status" value="1"/>
</dbReference>
<feature type="transmembrane region" description="Helical" evidence="5">
    <location>
        <begin position="222"/>
        <end position="241"/>
    </location>
</feature>
<evidence type="ECO:0000313" key="6">
    <source>
        <dbReference type="EMBL" id="CAB4914362.1"/>
    </source>
</evidence>
<feature type="transmembrane region" description="Helical" evidence="5">
    <location>
        <begin position="49"/>
        <end position="68"/>
    </location>
</feature>